<proteinExistence type="predicted"/>
<dbReference type="SUPFAM" id="SSF88713">
    <property type="entry name" value="Glycoside hydrolase/deacetylase"/>
    <property type="match status" value="1"/>
</dbReference>
<organism evidence="3 4">
    <name type="scientific">Roseivivax sediminis</name>
    <dbReference type="NCBI Taxonomy" id="936889"/>
    <lineage>
        <taxon>Bacteria</taxon>
        <taxon>Pseudomonadati</taxon>
        <taxon>Pseudomonadota</taxon>
        <taxon>Alphaproteobacteria</taxon>
        <taxon>Rhodobacterales</taxon>
        <taxon>Roseobacteraceae</taxon>
        <taxon>Roseivivax</taxon>
    </lineage>
</organism>
<dbReference type="InterPro" id="IPR006837">
    <property type="entry name" value="Divergent_DAC"/>
</dbReference>
<feature type="region of interest" description="Disordered" evidence="1">
    <location>
        <begin position="27"/>
        <end position="363"/>
    </location>
</feature>
<evidence type="ECO:0000256" key="2">
    <source>
        <dbReference type="SAM" id="SignalP"/>
    </source>
</evidence>
<feature type="compositionally biased region" description="Acidic residues" evidence="1">
    <location>
        <begin position="299"/>
        <end position="310"/>
    </location>
</feature>
<feature type="compositionally biased region" description="Low complexity" evidence="1">
    <location>
        <begin position="172"/>
        <end position="192"/>
    </location>
</feature>
<dbReference type="InterPro" id="IPR011330">
    <property type="entry name" value="Glyco_hydro/deAcase_b/a-brl"/>
</dbReference>
<evidence type="ECO:0000313" key="3">
    <source>
        <dbReference type="EMBL" id="SFD99508.1"/>
    </source>
</evidence>
<feature type="compositionally biased region" description="Basic and acidic residues" evidence="1">
    <location>
        <begin position="328"/>
        <end position="342"/>
    </location>
</feature>
<dbReference type="OrthoDB" id="7658418at2"/>
<feature type="signal peptide" evidence="2">
    <location>
        <begin position="1"/>
        <end position="20"/>
    </location>
</feature>
<gene>
    <name evidence="3" type="ORF">SAMN04515678_105134</name>
</gene>
<keyword evidence="2" id="KW-0732">Signal</keyword>
<dbReference type="Proteomes" id="UP000325289">
    <property type="component" value="Unassembled WGS sequence"/>
</dbReference>
<dbReference type="RefSeq" id="WP_149755670.1">
    <property type="nucleotide sequence ID" value="NZ_FOMS01000005.1"/>
</dbReference>
<dbReference type="EMBL" id="FOMS01000005">
    <property type="protein sequence ID" value="SFD99508.1"/>
    <property type="molecule type" value="Genomic_DNA"/>
</dbReference>
<feature type="compositionally biased region" description="Acidic residues" evidence="1">
    <location>
        <begin position="343"/>
        <end position="357"/>
    </location>
</feature>
<sequence>MASGFLSGAALGLAATVAAAAVLSVAVGVPEDPDRTRVEAPEPTVAETDDGGPSAGAESDGSEESAAEPASDTAEAGPEDDTQPMPAEDAERETSRTELPPPPEPARRPEAESRVAVGETVPLDTPETPREGDVPGGDTAPAGRPEAVQESGPFPAPDAPQSPGRVAVSTDAPVMAPPAVEEPQAPGAEAAPSIATEPAQPPSPSVPGEDSGLVADAGEEDETNDDAAPSDAAPEAQSEIGATPPPAPESDPAPVAPSEDAAPRLAAAETGPEAPEPDAAPEPELARPPRPEVEANETGSEETEGDEAGTEESGASERPGVGAPATRLTDRDDAVPVHRPGDDPDVPENAPEAEAEESGPPIERYAAPAVEAGDRPRMSVILIDDAGGPLGPQAVGAFPFPVSFAVDPALPDASERMAAYREKGFEVLALAGVPEGAAASDVEVALEAAFSALPQSVGVLEAPGSMLQGWRAVSDQLTEVLNDTGHGLVMLPNGLNTAQQLAARAGVPSGTVFRDFDGDGQDPTVQRRFLDQAAFRARQDGPVIMLGRLRADTLSALLLWSLQDRASQVALVPVSQILRGDY</sequence>
<accession>A0A1I1WYQ9</accession>
<protein>
    <submittedName>
        <fullName evidence="3">Uncharacterized conserved protein YibQ, putative polysaccharide deacetylase 2 family</fullName>
    </submittedName>
</protein>
<dbReference type="GO" id="GO:0005975">
    <property type="term" value="P:carbohydrate metabolic process"/>
    <property type="evidence" value="ECO:0007669"/>
    <property type="project" value="InterPro"/>
</dbReference>
<feature type="compositionally biased region" description="Low complexity" evidence="1">
    <location>
        <begin position="67"/>
        <end position="76"/>
    </location>
</feature>
<reference evidence="3 4" key="1">
    <citation type="submission" date="2016-10" db="EMBL/GenBank/DDBJ databases">
        <authorList>
            <person name="Varghese N."/>
            <person name="Submissions S."/>
        </authorList>
    </citation>
    <scope>NUCLEOTIDE SEQUENCE [LARGE SCALE GENOMIC DNA]</scope>
    <source>
        <strain evidence="4">YIM D21,KCTC 23444,ACCC 10710</strain>
    </source>
</reference>
<dbReference type="Gene3D" id="3.20.20.370">
    <property type="entry name" value="Glycoside hydrolase/deacetylase"/>
    <property type="match status" value="1"/>
</dbReference>
<feature type="compositionally biased region" description="Basic and acidic residues" evidence="1">
    <location>
        <begin position="284"/>
        <end position="293"/>
    </location>
</feature>
<evidence type="ECO:0000313" key="4">
    <source>
        <dbReference type="Proteomes" id="UP000325289"/>
    </source>
</evidence>
<feature type="compositionally biased region" description="Pro residues" evidence="1">
    <location>
        <begin position="243"/>
        <end position="255"/>
    </location>
</feature>
<evidence type="ECO:0000256" key="1">
    <source>
        <dbReference type="SAM" id="MobiDB-lite"/>
    </source>
</evidence>
<dbReference type="AlphaFoldDB" id="A0A1I1WYQ9"/>
<keyword evidence="4" id="KW-1185">Reference proteome</keyword>
<feature type="chain" id="PRO_5009301983" evidence="2">
    <location>
        <begin position="21"/>
        <end position="582"/>
    </location>
</feature>
<feature type="compositionally biased region" description="Low complexity" evidence="1">
    <location>
        <begin position="226"/>
        <end position="239"/>
    </location>
</feature>
<name>A0A1I1WYQ9_9RHOB</name>
<dbReference type="CDD" id="cd10936">
    <property type="entry name" value="CE4_DAC2"/>
    <property type="match status" value="1"/>
</dbReference>
<dbReference type="Pfam" id="PF04748">
    <property type="entry name" value="Polysacc_deac_2"/>
    <property type="match status" value="1"/>
</dbReference>